<organism evidence="1 2">
    <name type="scientific">Lignipirellula cremea</name>
    <dbReference type="NCBI Taxonomy" id="2528010"/>
    <lineage>
        <taxon>Bacteria</taxon>
        <taxon>Pseudomonadati</taxon>
        <taxon>Planctomycetota</taxon>
        <taxon>Planctomycetia</taxon>
        <taxon>Pirellulales</taxon>
        <taxon>Pirellulaceae</taxon>
        <taxon>Lignipirellula</taxon>
    </lineage>
</organism>
<dbReference type="Proteomes" id="UP000317648">
    <property type="component" value="Chromosome"/>
</dbReference>
<sequence>MFSDHEELRKALEAVGLSTVEEFAIDHGPQLTIVQETSGKIERVFSLARRPSAWFLLGIDGLYCIGREDQLLSLCQSVLAWHARGSADSKTTILNTFGLAPCDVRQWREKGEQRRNQEFTAQGWSLLSNQEMDDAWEQFLQKFNFRLGTTPARWPGIVEPSASVTWDLRTVFPLEFAKPGYIEEAELSLRSSLTRAFQACIPPGERVLALDCNHPCYFFDPHCSARDLHSWPIELLPVGNYHIFATARFDIGVFGHPWEKSLCVFGEAFVKNFKDDYLTVALRRQSDEGFPGRPLAPPEGDSSRSIR</sequence>
<evidence type="ECO:0000313" key="1">
    <source>
        <dbReference type="EMBL" id="QDU94951.1"/>
    </source>
</evidence>
<dbReference type="Pfam" id="PF10898">
    <property type="entry name" value="DUF2716"/>
    <property type="match status" value="1"/>
</dbReference>
<dbReference type="EMBL" id="CP036433">
    <property type="protein sequence ID" value="QDU94951.1"/>
    <property type="molecule type" value="Genomic_DNA"/>
</dbReference>
<dbReference type="OrthoDB" id="9768769at2"/>
<dbReference type="RefSeq" id="WP_145053739.1">
    <property type="nucleotide sequence ID" value="NZ_CP036433.1"/>
</dbReference>
<evidence type="ECO:0000313" key="2">
    <source>
        <dbReference type="Proteomes" id="UP000317648"/>
    </source>
</evidence>
<dbReference type="InterPro" id="IPR020323">
    <property type="entry name" value="DUF2716"/>
</dbReference>
<proteinExistence type="predicted"/>
<protein>
    <submittedName>
        <fullName evidence="1">Uncharacterized protein</fullName>
    </submittedName>
</protein>
<gene>
    <name evidence="1" type="ORF">Pla8534_27590</name>
</gene>
<dbReference type="KEGG" id="lcre:Pla8534_27590"/>
<keyword evidence="2" id="KW-1185">Reference proteome</keyword>
<reference evidence="1 2" key="1">
    <citation type="submission" date="2019-02" db="EMBL/GenBank/DDBJ databases">
        <title>Deep-cultivation of Planctomycetes and their phenomic and genomic characterization uncovers novel biology.</title>
        <authorList>
            <person name="Wiegand S."/>
            <person name="Jogler M."/>
            <person name="Boedeker C."/>
            <person name="Pinto D."/>
            <person name="Vollmers J."/>
            <person name="Rivas-Marin E."/>
            <person name="Kohn T."/>
            <person name="Peeters S.H."/>
            <person name="Heuer A."/>
            <person name="Rast P."/>
            <person name="Oberbeckmann S."/>
            <person name="Bunk B."/>
            <person name="Jeske O."/>
            <person name="Meyerdierks A."/>
            <person name="Storesund J.E."/>
            <person name="Kallscheuer N."/>
            <person name="Luecker S."/>
            <person name="Lage O.M."/>
            <person name="Pohl T."/>
            <person name="Merkel B.J."/>
            <person name="Hornburger P."/>
            <person name="Mueller R.-W."/>
            <person name="Bruemmer F."/>
            <person name="Labrenz M."/>
            <person name="Spormann A.M."/>
            <person name="Op den Camp H."/>
            <person name="Overmann J."/>
            <person name="Amann R."/>
            <person name="Jetten M.S.M."/>
            <person name="Mascher T."/>
            <person name="Medema M.H."/>
            <person name="Devos D.P."/>
            <person name="Kaster A.-K."/>
            <person name="Ovreas L."/>
            <person name="Rohde M."/>
            <person name="Galperin M.Y."/>
            <person name="Jogler C."/>
        </authorList>
    </citation>
    <scope>NUCLEOTIDE SEQUENCE [LARGE SCALE GENOMIC DNA]</scope>
    <source>
        <strain evidence="1 2">Pla85_3_4</strain>
    </source>
</reference>
<dbReference type="AlphaFoldDB" id="A0A518DSY0"/>
<name>A0A518DSY0_9BACT</name>
<accession>A0A518DSY0</accession>